<dbReference type="AlphaFoldDB" id="A0A562K9K7"/>
<evidence type="ECO:0000313" key="2">
    <source>
        <dbReference type="Proteomes" id="UP000317176"/>
    </source>
</evidence>
<sequence length="85" mass="9345">MGHVKTQLNGMAVQPLMKGLEVKFAGTFLEQPRNHVGYARSLSGILSRAAGEGIFHRDQWDSGVLHEPGFYAARRNQTLDPGPVQ</sequence>
<protein>
    <submittedName>
        <fullName evidence="1">Uncharacterized protein</fullName>
    </submittedName>
</protein>
<organism evidence="1 2">
    <name type="scientific">Bradyrhizobium daqingense</name>
    <dbReference type="NCBI Taxonomy" id="993502"/>
    <lineage>
        <taxon>Bacteria</taxon>
        <taxon>Pseudomonadati</taxon>
        <taxon>Pseudomonadota</taxon>
        <taxon>Alphaproteobacteria</taxon>
        <taxon>Hyphomicrobiales</taxon>
        <taxon>Nitrobacteraceae</taxon>
        <taxon>Bradyrhizobium</taxon>
    </lineage>
</organism>
<accession>A0A562K9K7</accession>
<proteinExistence type="predicted"/>
<keyword evidence="2" id="KW-1185">Reference proteome</keyword>
<reference evidence="1 2" key="1">
    <citation type="journal article" date="2015" name="Stand. Genomic Sci.">
        <title>Genomic Encyclopedia of Bacterial and Archaeal Type Strains, Phase III: the genomes of soil and plant-associated and newly described type strains.</title>
        <authorList>
            <person name="Whitman W.B."/>
            <person name="Woyke T."/>
            <person name="Klenk H.P."/>
            <person name="Zhou Y."/>
            <person name="Lilburn T.G."/>
            <person name="Beck B.J."/>
            <person name="De Vos P."/>
            <person name="Vandamme P."/>
            <person name="Eisen J.A."/>
            <person name="Garrity G."/>
            <person name="Hugenholtz P."/>
            <person name="Kyrpides N.C."/>
        </authorList>
    </citation>
    <scope>NUCLEOTIDE SEQUENCE [LARGE SCALE GENOMIC DNA]</scope>
    <source>
        <strain evidence="1 2">CGMCC 1.10947</strain>
    </source>
</reference>
<comment type="caution">
    <text evidence="1">The sequence shown here is derived from an EMBL/GenBank/DDBJ whole genome shotgun (WGS) entry which is preliminary data.</text>
</comment>
<gene>
    <name evidence="1" type="ORF">IQ17_07229</name>
</gene>
<dbReference type="Proteomes" id="UP000317176">
    <property type="component" value="Unassembled WGS sequence"/>
</dbReference>
<name>A0A562K9K7_9BRAD</name>
<evidence type="ECO:0000313" key="1">
    <source>
        <dbReference type="EMBL" id="TWH92109.1"/>
    </source>
</evidence>
<dbReference type="EMBL" id="VLKL01000053">
    <property type="protein sequence ID" value="TWH92109.1"/>
    <property type="molecule type" value="Genomic_DNA"/>
</dbReference>